<dbReference type="Gene3D" id="3.30.70.270">
    <property type="match status" value="1"/>
</dbReference>
<keyword evidence="1" id="KW-1133">Transmembrane helix</keyword>
<dbReference type="PANTHER" id="PTHR33121:SF70">
    <property type="entry name" value="SIGNALING PROTEIN YKOW"/>
    <property type="match status" value="1"/>
</dbReference>
<organism evidence="4 5">
    <name type="scientific">Halomonas llamarensis</name>
    <dbReference type="NCBI Taxonomy" id="2945104"/>
    <lineage>
        <taxon>Bacteria</taxon>
        <taxon>Pseudomonadati</taxon>
        <taxon>Pseudomonadota</taxon>
        <taxon>Gammaproteobacteria</taxon>
        <taxon>Oceanospirillales</taxon>
        <taxon>Halomonadaceae</taxon>
        <taxon>Halomonas</taxon>
    </lineage>
</organism>
<dbReference type="CDD" id="cd01949">
    <property type="entry name" value="GGDEF"/>
    <property type="match status" value="1"/>
</dbReference>
<dbReference type="InterPro" id="IPR043128">
    <property type="entry name" value="Rev_trsase/Diguanyl_cyclase"/>
</dbReference>
<dbReference type="SMART" id="SM00267">
    <property type="entry name" value="GGDEF"/>
    <property type="match status" value="1"/>
</dbReference>
<dbReference type="InterPro" id="IPR000160">
    <property type="entry name" value="GGDEF_dom"/>
</dbReference>
<name>A0ABT0SKP5_9GAMM</name>
<feature type="transmembrane region" description="Helical" evidence="1">
    <location>
        <begin position="21"/>
        <end position="44"/>
    </location>
</feature>
<dbReference type="NCBIfam" id="TIGR00254">
    <property type="entry name" value="GGDEF"/>
    <property type="match status" value="1"/>
</dbReference>
<feature type="domain" description="EAL" evidence="2">
    <location>
        <begin position="438"/>
        <end position="690"/>
    </location>
</feature>
<evidence type="ECO:0000313" key="4">
    <source>
        <dbReference type="EMBL" id="MCL7928382.1"/>
    </source>
</evidence>
<dbReference type="SUPFAM" id="SSF141868">
    <property type="entry name" value="EAL domain-like"/>
    <property type="match status" value="1"/>
</dbReference>
<dbReference type="PANTHER" id="PTHR33121">
    <property type="entry name" value="CYCLIC DI-GMP PHOSPHODIESTERASE PDEF"/>
    <property type="match status" value="1"/>
</dbReference>
<proteinExistence type="predicted"/>
<comment type="caution">
    <text evidence="4">The sequence shown here is derived from an EMBL/GenBank/DDBJ whole genome shotgun (WGS) entry which is preliminary data.</text>
</comment>
<dbReference type="EMBL" id="JAMJPJ010000001">
    <property type="protein sequence ID" value="MCL7928382.1"/>
    <property type="molecule type" value="Genomic_DNA"/>
</dbReference>
<keyword evidence="1" id="KW-0472">Membrane</keyword>
<protein>
    <submittedName>
        <fullName evidence="4">EAL domain-containing protein</fullName>
    </submittedName>
</protein>
<dbReference type="InterPro" id="IPR029787">
    <property type="entry name" value="Nucleotide_cyclase"/>
</dbReference>
<dbReference type="InterPro" id="IPR001633">
    <property type="entry name" value="EAL_dom"/>
</dbReference>
<dbReference type="SUPFAM" id="SSF55073">
    <property type="entry name" value="Nucleotide cyclase"/>
    <property type="match status" value="1"/>
</dbReference>
<keyword evidence="5" id="KW-1185">Reference proteome</keyword>
<dbReference type="Gene3D" id="3.20.20.450">
    <property type="entry name" value="EAL domain"/>
    <property type="match status" value="1"/>
</dbReference>
<gene>
    <name evidence="4" type="ORF">M8006_00025</name>
</gene>
<dbReference type="Proteomes" id="UP001165308">
    <property type="component" value="Unassembled WGS sequence"/>
</dbReference>
<dbReference type="InterPro" id="IPR050706">
    <property type="entry name" value="Cyclic-di-GMP_PDE-like"/>
</dbReference>
<dbReference type="CDD" id="cd01948">
    <property type="entry name" value="EAL"/>
    <property type="match status" value="1"/>
</dbReference>
<evidence type="ECO:0000313" key="5">
    <source>
        <dbReference type="Proteomes" id="UP001165308"/>
    </source>
</evidence>
<feature type="transmembrane region" description="Helical" evidence="1">
    <location>
        <begin position="178"/>
        <end position="201"/>
    </location>
</feature>
<evidence type="ECO:0000259" key="3">
    <source>
        <dbReference type="PROSITE" id="PS50887"/>
    </source>
</evidence>
<keyword evidence="1" id="KW-0812">Transmembrane</keyword>
<dbReference type="RefSeq" id="WP_250078798.1">
    <property type="nucleotide sequence ID" value="NZ_JAMJPJ010000001.1"/>
</dbReference>
<dbReference type="PROSITE" id="PS50887">
    <property type="entry name" value="GGDEF"/>
    <property type="match status" value="1"/>
</dbReference>
<evidence type="ECO:0000256" key="1">
    <source>
        <dbReference type="SAM" id="Phobius"/>
    </source>
</evidence>
<dbReference type="Pfam" id="PF00563">
    <property type="entry name" value="EAL"/>
    <property type="match status" value="1"/>
</dbReference>
<feature type="domain" description="GGDEF" evidence="3">
    <location>
        <begin position="296"/>
        <end position="429"/>
    </location>
</feature>
<dbReference type="InterPro" id="IPR035919">
    <property type="entry name" value="EAL_sf"/>
</dbReference>
<reference evidence="4" key="1">
    <citation type="submission" date="2022-05" db="EMBL/GenBank/DDBJ databases">
        <title>Halomonas geminus sp. nov. and Halomonas llamarensis sp. nov. isolated from high-altitude salars of the Atacama Desert.</title>
        <authorList>
            <person name="Hintersatz C."/>
            <person name="Rojas L.A."/>
            <person name="Wei T.-S."/>
            <person name="Kutschke S."/>
            <person name="Lehmann F."/>
            <person name="Jain R."/>
            <person name="Pollmann K."/>
        </authorList>
    </citation>
    <scope>NUCLEOTIDE SEQUENCE</scope>
    <source>
        <strain evidence="4">ATCHA</strain>
    </source>
</reference>
<dbReference type="PROSITE" id="PS50883">
    <property type="entry name" value="EAL"/>
    <property type="match status" value="1"/>
</dbReference>
<evidence type="ECO:0000259" key="2">
    <source>
        <dbReference type="PROSITE" id="PS50883"/>
    </source>
</evidence>
<accession>A0ABT0SKP5</accession>
<dbReference type="Pfam" id="PF00990">
    <property type="entry name" value="GGDEF"/>
    <property type="match status" value="1"/>
</dbReference>
<dbReference type="SMART" id="SM00052">
    <property type="entry name" value="EAL"/>
    <property type="match status" value="1"/>
</dbReference>
<sequence>MKDKKGICKYGLRPGLRKKTLTAKLTLYVTTSTLVVGLLLGIFLGQKNFNNTINNAYALANERIEMIKEPASLALYHLDQATVEALVKSLSSDPSYNSIRIFSDGDRLFASVTNAESTDDLSDKIIRYFFSDVKKRKIYPLYRDVPHPDKNEIYVGRIDYNIDVNHLVSQSLANFVDIFLITIYQSLILSFIIASIMYWLVGRPLSEFAKYIKRRAKGRGGDEEFRIKTHGSELKALVENYKFYTQENEEYLFELTEKNRYLDQLSRRDTLTGGYNRRELISQLEKYLNKENKWCGNVLVVSWDIDQFSRINSQYGQDVGDQVLVAVYRHLKEYFNDGESMFRLQPDVFALYFFEKDNNDIIQRIEKKLSFDVEVDGASLSTCIRINLTAGVAQAPDDALEPEALLYATSIGLFNAKQAGHNCVRRYSPETEESRKSNFSALNALREQLEAPSFFLMYQPKVYFSNGEVAGCEALFRTDRKRNCAPFELLNCAEDTGLIVSLGMSIIALAIKDFSPLLVNFQDRFRLSVNVSPQQLIEPDFSSQLKKLLNDFSFPGCNLDLEVTEATQLISNSNFHKNQKELSDFGVSFSLDDFGTGYASIEYLLFIGFDFLKVDRQFVKNIPDDYNSLRICKLILKLAKEVGSQAVVEGIENEVHALLMQQEGAEFGQGYHYSKPLELEDFIRYCKENGSYLDA</sequence>